<dbReference type="Pfam" id="PF12802">
    <property type="entry name" value="MarR_2"/>
    <property type="match status" value="1"/>
</dbReference>
<dbReference type="PROSITE" id="PS50995">
    <property type="entry name" value="HTH_MARR_2"/>
    <property type="match status" value="1"/>
</dbReference>
<dbReference type="Gene3D" id="2.30.110.10">
    <property type="entry name" value="Electron Transport, Fmn-binding Protein, Chain A"/>
    <property type="match status" value="1"/>
</dbReference>
<feature type="domain" description="HTH marR-type" evidence="3">
    <location>
        <begin position="183"/>
        <end position="314"/>
    </location>
</feature>
<comment type="similarity">
    <text evidence="1">Belongs to the non-flavoprotein flavin reductase family.</text>
</comment>
<dbReference type="PANTHER" id="PTHR30466">
    <property type="entry name" value="FLAVIN REDUCTASE"/>
    <property type="match status" value="1"/>
</dbReference>
<keyword evidence="5" id="KW-1185">Reference proteome</keyword>
<dbReference type="InterPro" id="IPR012349">
    <property type="entry name" value="Split_barrel_FMN-bd"/>
</dbReference>
<dbReference type="SMART" id="SM00903">
    <property type="entry name" value="Flavin_Reduct"/>
    <property type="match status" value="1"/>
</dbReference>
<dbReference type="RefSeq" id="WP_379898990.1">
    <property type="nucleotide sequence ID" value="NZ_JBHRTR010000017.1"/>
</dbReference>
<dbReference type="Gene3D" id="1.10.10.10">
    <property type="entry name" value="Winged helix-like DNA-binding domain superfamily/Winged helix DNA-binding domain"/>
    <property type="match status" value="1"/>
</dbReference>
<keyword evidence="2" id="KW-0560">Oxidoreductase</keyword>
<protein>
    <submittedName>
        <fullName evidence="4">Flavin reductase</fullName>
    </submittedName>
</protein>
<gene>
    <name evidence="4" type="ORF">ACFOGJ_06390</name>
</gene>
<sequence length="321" mass="34541">MSSTFDPRLFRQALGRFPTGVTIVTATAGPDPAQWVGVTANSFNSVSLEPPMVLWSLGRNARSFETFVEASHFAVHILAENQQGLSNRFARTVDDKFDGLTCATGAGGVPLLDDCVACLECRTAHVYEGGDHLIFVGEVLKYSHSDRVPLVFHEGRYAALEEHPELAWSGRSGRNAADRPFAQDHLHALVTQASQRLAGAFHRAVREAGLEVMEWRILAALAGGSGLSLEALADETVMKRSDVADLVDRMVGRGILQRTPDGPDQVHRVAIAPAGQAQLDDLSARAQAQEEALLQDCAPAERQALLSALRRLAGREAGSSA</sequence>
<dbReference type="SUPFAM" id="SSF46785">
    <property type="entry name" value="Winged helix' DNA-binding domain"/>
    <property type="match status" value="1"/>
</dbReference>
<dbReference type="PANTHER" id="PTHR30466:SF11">
    <property type="entry name" value="FLAVIN-DEPENDENT MONOOXYGENASE, REDUCTASE SUBUNIT HSAB"/>
    <property type="match status" value="1"/>
</dbReference>
<dbReference type="InterPro" id="IPR000835">
    <property type="entry name" value="HTH_MarR-typ"/>
</dbReference>
<comment type="caution">
    <text evidence="4">The sequence shown here is derived from an EMBL/GenBank/DDBJ whole genome shotgun (WGS) entry which is preliminary data.</text>
</comment>
<dbReference type="InterPro" id="IPR050268">
    <property type="entry name" value="NADH-dep_flavin_reductase"/>
</dbReference>
<dbReference type="InterPro" id="IPR036388">
    <property type="entry name" value="WH-like_DNA-bd_sf"/>
</dbReference>
<evidence type="ECO:0000256" key="1">
    <source>
        <dbReference type="ARBA" id="ARBA00008898"/>
    </source>
</evidence>
<evidence type="ECO:0000259" key="3">
    <source>
        <dbReference type="PROSITE" id="PS50995"/>
    </source>
</evidence>
<evidence type="ECO:0000256" key="2">
    <source>
        <dbReference type="ARBA" id="ARBA00023002"/>
    </source>
</evidence>
<dbReference type="InterPro" id="IPR002563">
    <property type="entry name" value="Flavin_Rdtase-like_dom"/>
</dbReference>
<dbReference type="SUPFAM" id="SSF50475">
    <property type="entry name" value="FMN-binding split barrel"/>
    <property type="match status" value="1"/>
</dbReference>
<evidence type="ECO:0000313" key="5">
    <source>
        <dbReference type="Proteomes" id="UP001595528"/>
    </source>
</evidence>
<proteinExistence type="inferred from homology"/>
<accession>A0ABV7KWX9</accession>
<dbReference type="InterPro" id="IPR036390">
    <property type="entry name" value="WH_DNA-bd_sf"/>
</dbReference>
<dbReference type="Proteomes" id="UP001595528">
    <property type="component" value="Unassembled WGS sequence"/>
</dbReference>
<reference evidence="5" key="1">
    <citation type="journal article" date="2019" name="Int. J. Syst. Evol. Microbiol.">
        <title>The Global Catalogue of Microorganisms (GCM) 10K type strain sequencing project: providing services to taxonomists for standard genome sequencing and annotation.</title>
        <authorList>
            <consortium name="The Broad Institute Genomics Platform"/>
            <consortium name="The Broad Institute Genome Sequencing Center for Infectious Disease"/>
            <person name="Wu L."/>
            <person name="Ma J."/>
        </authorList>
    </citation>
    <scope>NUCLEOTIDE SEQUENCE [LARGE SCALE GENOMIC DNA]</scope>
    <source>
        <strain evidence="5">KCTC 42964</strain>
    </source>
</reference>
<dbReference type="SMART" id="SM00347">
    <property type="entry name" value="HTH_MARR"/>
    <property type="match status" value="1"/>
</dbReference>
<organism evidence="4 5">
    <name type="scientific">Marinibaculum pumilum</name>
    <dbReference type="NCBI Taxonomy" id="1766165"/>
    <lineage>
        <taxon>Bacteria</taxon>
        <taxon>Pseudomonadati</taxon>
        <taxon>Pseudomonadota</taxon>
        <taxon>Alphaproteobacteria</taxon>
        <taxon>Rhodospirillales</taxon>
        <taxon>Rhodospirillaceae</taxon>
        <taxon>Marinibaculum</taxon>
    </lineage>
</organism>
<name>A0ABV7KWX9_9PROT</name>
<dbReference type="EMBL" id="JBHRTR010000017">
    <property type="protein sequence ID" value="MFC3226848.1"/>
    <property type="molecule type" value="Genomic_DNA"/>
</dbReference>
<evidence type="ECO:0000313" key="4">
    <source>
        <dbReference type="EMBL" id="MFC3226848.1"/>
    </source>
</evidence>
<dbReference type="Pfam" id="PF01613">
    <property type="entry name" value="Flavin_Reduct"/>
    <property type="match status" value="1"/>
</dbReference>